<gene>
    <name evidence="1" type="ORF">VNO80_06092</name>
</gene>
<dbReference type="EMBL" id="JAYMYR010000003">
    <property type="protein sequence ID" value="KAK7372705.1"/>
    <property type="molecule type" value="Genomic_DNA"/>
</dbReference>
<protein>
    <submittedName>
        <fullName evidence="1">Uncharacterized protein</fullName>
    </submittedName>
</protein>
<comment type="caution">
    <text evidence="1">The sequence shown here is derived from an EMBL/GenBank/DDBJ whole genome shotgun (WGS) entry which is preliminary data.</text>
</comment>
<proteinExistence type="predicted"/>
<dbReference type="AlphaFoldDB" id="A0AAN9NG99"/>
<organism evidence="1 2">
    <name type="scientific">Phaseolus coccineus</name>
    <name type="common">Scarlet runner bean</name>
    <name type="synonym">Phaseolus multiflorus</name>
    <dbReference type="NCBI Taxonomy" id="3886"/>
    <lineage>
        <taxon>Eukaryota</taxon>
        <taxon>Viridiplantae</taxon>
        <taxon>Streptophyta</taxon>
        <taxon>Embryophyta</taxon>
        <taxon>Tracheophyta</taxon>
        <taxon>Spermatophyta</taxon>
        <taxon>Magnoliopsida</taxon>
        <taxon>eudicotyledons</taxon>
        <taxon>Gunneridae</taxon>
        <taxon>Pentapetalae</taxon>
        <taxon>rosids</taxon>
        <taxon>fabids</taxon>
        <taxon>Fabales</taxon>
        <taxon>Fabaceae</taxon>
        <taxon>Papilionoideae</taxon>
        <taxon>50 kb inversion clade</taxon>
        <taxon>NPAAA clade</taxon>
        <taxon>indigoferoid/millettioid clade</taxon>
        <taxon>Phaseoleae</taxon>
        <taxon>Phaseolus</taxon>
    </lineage>
</organism>
<reference evidence="1 2" key="1">
    <citation type="submission" date="2024-01" db="EMBL/GenBank/DDBJ databases">
        <title>The genomes of 5 underutilized Papilionoideae crops provide insights into root nodulation and disease resistanc.</title>
        <authorList>
            <person name="Jiang F."/>
        </authorList>
    </citation>
    <scope>NUCLEOTIDE SEQUENCE [LARGE SCALE GENOMIC DNA]</scope>
    <source>
        <strain evidence="1">JINMINGXINNONG_FW02</strain>
        <tissue evidence="1">Leaves</tissue>
    </source>
</reference>
<evidence type="ECO:0000313" key="1">
    <source>
        <dbReference type="EMBL" id="KAK7372705.1"/>
    </source>
</evidence>
<keyword evidence="2" id="KW-1185">Reference proteome</keyword>
<dbReference type="Proteomes" id="UP001374584">
    <property type="component" value="Unassembled WGS sequence"/>
</dbReference>
<evidence type="ECO:0000313" key="2">
    <source>
        <dbReference type="Proteomes" id="UP001374584"/>
    </source>
</evidence>
<accession>A0AAN9NG99</accession>
<sequence length="78" mass="8996">MVLVHQSHGRHLHLNWIDRRENDGERINKGMAATNVGVGLIRRRSLSLAFQEENRIEECYPPFIPSTLIYLPTRITTG</sequence>
<name>A0AAN9NG99_PHACN</name>